<evidence type="ECO:0008006" key="3">
    <source>
        <dbReference type="Google" id="ProtNLM"/>
    </source>
</evidence>
<keyword evidence="2" id="KW-1185">Reference proteome</keyword>
<dbReference type="Gene3D" id="3.40.50.12780">
    <property type="entry name" value="N-terminal domain of ligase-like"/>
    <property type="match status" value="1"/>
</dbReference>
<dbReference type="Proteomes" id="UP001156641">
    <property type="component" value="Unassembled WGS sequence"/>
</dbReference>
<evidence type="ECO:0000313" key="2">
    <source>
        <dbReference type="Proteomes" id="UP001156641"/>
    </source>
</evidence>
<reference evidence="2" key="1">
    <citation type="journal article" date="2019" name="Int. J. Syst. Evol. Microbiol.">
        <title>The Global Catalogue of Microorganisms (GCM) 10K type strain sequencing project: providing services to taxonomists for standard genome sequencing and annotation.</title>
        <authorList>
            <consortium name="The Broad Institute Genomics Platform"/>
            <consortium name="The Broad Institute Genome Sequencing Center for Infectious Disease"/>
            <person name="Wu L."/>
            <person name="Ma J."/>
        </authorList>
    </citation>
    <scope>NUCLEOTIDE SEQUENCE [LARGE SCALE GENOMIC DNA]</scope>
    <source>
        <strain evidence="2">NBRC 112502</strain>
    </source>
</reference>
<gene>
    <name evidence="1" type="ORF">GCM10010909_37180</name>
</gene>
<dbReference type="EMBL" id="BSOS01000104">
    <property type="protein sequence ID" value="GLR69036.1"/>
    <property type="molecule type" value="Genomic_DNA"/>
</dbReference>
<protein>
    <recommendedName>
        <fullName evidence="3">AMP-dependent synthetase/ligase domain-containing protein</fullName>
    </recommendedName>
</protein>
<proteinExistence type="predicted"/>
<sequence length="152" mass="16158">MYKLAELARSALDGAPEAEAVEYLGRWHSWNEIRIVAGRVAHLLDASGIDPRAPIGFVPRNRPSAIAAEIGMIAAARTIRMIYAFQSSAGIARDAGRLHLSAVVAAEEDFTPELLAVLREQGMRAVALREMGAMAVEGGGTLHRGARSPSAA</sequence>
<name>A0ABQ6AA22_9PROT</name>
<dbReference type="SUPFAM" id="SSF56801">
    <property type="entry name" value="Acetyl-CoA synthetase-like"/>
    <property type="match status" value="1"/>
</dbReference>
<comment type="caution">
    <text evidence="1">The sequence shown here is derived from an EMBL/GenBank/DDBJ whole genome shotgun (WGS) entry which is preliminary data.</text>
</comment>
<organism evidence="1 2">
    <name type="scientific">Acidocella aquatica</name>
    <dbReference type="NCBI Taxonomy" id="1922313"/>
    <lineage>
        <taxon>Bacteria</taxon>
        <taxon>Pseudomonadati</taxon>
        <taxon>Pseudomonadota</taxon>
        <taxon>Alphaproteobacteria</taxon>
        <taxon>Acetobacterales</taxon>
        <taxon>Acidocellaceae</taxon>
        <taxon>Acidocella</taxon>
    </lineage>
</organism>
<evidence type="ECO:0000313" key="1">
    <source>
        <dbReference type="EMBL" id="GLR69036.1"/>
    </source>
</evidence>
<dbReference type="InterPro" id="IPR042099">
    <property type="entry name" value="ANL_N_sf"/>
</dbReference>
<dbReference type="RefSeq" id="WP_284259897.1">
    <property type="nucleotide sequence ID" value="NZ_BSOS01000104.1"/>
</dbReference>
<accession>A0ABQ6AA22</accession>